<reference evidence="2 3" key="1">
    <citation type="journal article" date="2018" name="Biodegradation">
        <title>1,4-Dioxane degradation characteristics of Rhodococcus aetherivorans JCM 14343.</title>
        <authorList>
            <person name="Inoue D."/>
            <person name="Tsunoda T."/>
            <person name="Yamamoto N."/>
            <person name="Ike M."/>
            <person name="Sei K."/>
        </authorList>
    </citation>
    <scope>NUCLEOTIDE SEQUENCE [LARGE SCALE GENOMIC DNA]</scope>
    <source>
        <strain evidence="2 3">JCM 14343</strain>
    </source>
</reference>
<proteinExistence type="predicted"/>
<accession>A0ABQ0YFI9</accession>
<gene>
    <name evidence="2" type="ORF">RAJCM14343_0528</name>
</gene>
<feature type="transmembrane region" description="Helical" evidence="1">
    <location>
        <begin position="43"/>
        <end position="63"/>
    </location>
</feature>
<keyword evidence="3" id="KW-1185">Reference proteome</keyword>
<organism evidence="2 3">
    <name type="scientific">Rhodococcus aetherivorans</name>
    <dbReference type="NCBI Taxonomy" id="191292"/>
    <lineage>
        <taxon>Bacteria</taxon>
        <taxon>Bacillati</taxon>
        <taxon>Actinomycetota</taxon>
        <taxon>Actinomycetes</taxon>
        <taxon>Mycobacteriales</taxon>
        <taxon>Nocardiaceae</taxon>
        <taxon>Rhodococcus</taxon>
    </lineage>
</organism>
<evidence type="ECO:0000313" key="3">
    <source>
        <dbReference type="Proteomes" id="UP000325466"/>
    </source>
</evidence>
<keyword evidence="1" id="KW-0472">Membrane</keyword>
<dbReference type="EMBL" id="BLAH01000017">
    <property type="protein sequence ID" value="GES35281.1"/>
    <property type="molecule type" value="Genomic_DNA"/>
</dbReference>
<evidence type="ECO:0000313" key="2">
    <source>
        <dbReference type="EMBL" id="GES35281.1"/>
    </source>
</evidence>
<keyword evidence="1" id="KW-0812">Transmembrane</keyword>
<dbReference type="Proteomes" id="UP000325466">
    <property type="component" value="Unassembled WGS sequence"/>
</dbReference>
<name>A0ABQ0YFI9_9NOCA</name>
<keyword evidence="1" id="KW-1133">Transmembrane helix</keyword>
<protein>
    <recommendedName>
        <fullName evidence="4">Integral membrane protein</fullName>
    </recommendedName>
</protein>
<evidence type="ECO:0008006" key="4">
    <source>
        <dbReference type="Google" id="ProtNLM"/>
    </source>
</evidence>
<sequence length="69" mass="7513">MFAFIGWLLAGPAAFYLLAQHTVADMQQRARPVYAGSKAVQGTYWTVVVLGFVGIALGAWQIAEWAGRL</sequence>
<comment type="caution">
    <text evidence="2">The sequence shown here is derived from an EMBL/GenBank/DDBJ whole genome shotgun (WGS) entry which is preliminary data.</text>
</comment>
<evidence type="ECO:0000256" key="1">
    <source>
        <dbReference type="SAM" id="Phobius"/>
    </source>
</evidence>